<evidence type="ECO:0000313" key="6">
    <source>
        <dbReference type="EMBL" id="KKR88148.1"/>
    </source>
</evidence>
<accession>A0A0G0UH51</accession>
<evidence type="ECO:0000256" key="2">
    <source>
        <dbReference type="ARBA" id="ARBA00037999"/>
    </source>
</evidence>
<organism evidence="6 7">
    <name type="scientific">Candidatus Curtissbacteria bacterium GW2011_GWA1_41_11</name>
    <dbReference type="NCBI Taxonomy" id="1618409"/>
    <lineage>
        <taxon>Bacteria</taxon>
        <taxon>Candidatus Curtissiibacteriota</taxon>
    </lineage>
</organism>
<dbReference type="CDD" id="cd00616">
    <property type="entry name" value="AHBA_syn"/>
    <property type="match status" value="1"/>
</dbReference>
<dbReference type="AlphaFoldDB" id="A0A0G0UH51"/>
<dbReference type="InterPro" id="IPR015421">
    <property type="entry name" value="PyrdxlP-dep_Trfase_major"/>
</dbReference>
<dbReference type="Proteomes" id="UP000034854">
    <property type="component" value="Unassembled WGS sequence"/>
</dbReference>
<comment type="caution">
    <text evidence="6">The sequence shown here is derived from an EMBL/GenBank/DDBJ whole genome shotgun (WGS) entry which is preliminary data.</text>
</comment>
<feature type="modified residue" description="N6-(pyridoxal phosphate)lysine" evidence="4">
    <location>
        <position position="184"/>
    </location>
</feature>
<dbReference type="InterPro" id="IPR015422">
    <property type="entry name" value="PyrdxlP-dep_Trfase_small"/>
</dbReference>
<proteinExistence type="inferred from homology"/>
<evidence type="ECO:0000256" key="1">
    <source>
        <dbReference type="ARBA" id="ARBA00022898"/>
    </source>
</evidence>
<reference evidence="6 7" key="1">
    <citation type="journal article" date="2015" name="Nature">
        <title>rRNA introns, odd ribosomes, and small enigmatic genomes across a large radiation of phyla.</title>
        <authorList>
            <person name="Brown C.T."/>
            <person name="Hug L.A."/>
            <person name="Thomas B.C."/>
            <person name="Sharon I."/>
            <person name="Castelle C.J."/>
            <person name="Singh A."/>
            <person name="Wilkins M.J."/>
            <person name="Williams K.H."/>
            <person name="Banfield J.F."/>
        </authorList>
    </citation>
    <scope>NUCLEOTIDE SEQUENCE [LARGE SCALE GENOMIC DNA]</scope>
</reference>
<dbReference type="EMBL" id="LCAG01000001">
    <property type="protein sequence ID" value="KKR88148.1"/>
    <property type="molecule type" value="Genomic_DNA"/>
</dbReference>
<dbReference type="SUPFAM" id="SSF53383">
    <property type="entry name" value="PLP-dependent transferases"/>
    <property type="match status" value="1"/>
</dbReference>
<dbReference type="GO" id="GO:0000271">
    <property type="term" value="P:polysaccharide biosynthetic process"/>
    <property type="evidence" value="ECO:0007669"/>
    <property type="project" value="TreeGrafter"/>
</dbReference>
<dbReference type="PIRSF" id="PIRSF000390">
    <property type="entry name" value="PLP_StrS"/>
    <property type="match status" value="1"/>
</dbReference>
<sequence>MIPLIDLSLTRKSGEYIFKDVRSVITSKNFVLGDGVRQFESKYAQFLKAKFAIGVGSGTDALRLSLRAAGIGQGDKVLTVAFTSPFTVIAIIEEGAIPIFCDIREDTWTIDVEDAERKIDGKTKAIIPVHIYGNPCDMDSIQKLCSKNKLKLIEDACQAHGAEYKGKKVGTFGIAAAFSFYPTKNLGAFGDGGMITTNNKFVANKIHLLRHGGQTRRFWHEYSGINSRLDEIQAVILLNKLKNLNKNNKKRELIVKKYRQAFSELPITVQKIPRSGVSSNHLFVIRTNKRDKLQKFLIRNNISSDIYYPYPIYRQPAFKHFYKSKLDVTESLTREILALPLYPHLNDKTQNYIIKHVRKFFN</sequence>
<evidence type="ECO:0000256" key="5">
    <source>
        <dbReference type="RuleBase" id="RU004508"/>
    </source>
</evidence>
<dbReference type="PATRIC" id="fig|1618409.3.peg.146"/>
<evidence type="ECO:0000256" key="3">
    <source>
        <dbReference type="PIRSR" id="PIRSR000390-1"/>
    </source>
</evidence>
<dbReference type="Gene3D" id="3.90.1150.10">
    <property type="entry name" value="Aspartate Aminotransferase, domain 1"/>
    <property type="match status" value="1"/>
</dbReference>
<dbReference type="GO" id="GO:0008483">
    <property type="term" value="F:transaminase activity"/>
    <property type="evidence" value="ECO:0007669"/>
    <property type="project" value="TreeGrafter"/>
</dbReference>
<dbReference type="InterPro" id="IPR000653">
    <property type="entry name" value="DegT/StrS_aminotransferase"/>
</dbReference>
<dbReference type="InterPro" id="IPR015424">
    <property type="entry name" value="PyrdxlP-dep_Trfase"/>
</dbReference>
<name>A0A0G0UH51_9BACT</name>
<gene>
    <name evidence="6" type="ORF">UU34_C0001G0145</name>
</gene>
<comment type="similarity">
    <text evidence="2 5">Belongs to the DegT/DnrJ/EryC1 family.</text>
</comment>
<protein>
    <submittedName>
        <fullName evidence="6">Pyridoxal phosphate-dependent protein</fullName>
    </submittedName>
</protein>
<evidence type="ECO:0000313" key="7">
    <source>
        <dbReference type="Proteomes" id="UP000034854"/>
    </source>
</evidence>
<dbReference type="Gene3D" id="3.40.640.10">
    <property type="entry name" value="Type I PLP-dependent aspartate aminotransferase-like (Major domain)"/>
    <property type="match status" value="1"/>
</dbReference>
<dbReference type="PANTHER" id="PTHR30244:SF36">
    <property type="entry name" value="3-OXO-GLUCOSE-6-PHOSPHATE:GLUTAMATE AMINOTRANSFERASE"/>
    <property type="match status" value="1"/>
</dbReference>
<feature type="active site" description="Proton acceptor" evidence="3">
    <location>
        <position position="184"/>
    </location>
</feature>
<keyword evidence="1 4" id="KW-0663">Pyridoxal phosphate</keyword>
<dbReference type="GO" id="GO:0030170">
    <property type="term" value="F:pyridoxal phosphate binding"/>
    <property type="evidence" value="ECO:0007669"/>
    <property type="project" value="TreeGrafter"/>
</dbReference>
<evidence type="ECO:0000256" key="4">
    <source>
        <dbReference type="PIRSR" id="PIRSR000390-2"/>
    </source>
</evidence>
<dbReference type="PANTHER" id="PTHR30244">
    <property type="entry name" value="TRANSAMINASE"/>
    <property type="match status" value="1"/>
</dbReference>
<dbReference type="Pfam" id="PF01041">
    <property type="entry name" value="DegT_DnrJ_EryC1"/>
    <property type="match status" value="1"/>
</dbReference>